<keyword evidence="2" id="KW-1185">Reference proteome</keyword>
<comment type="caution">
    <text evidence="1">The sequence shown here is derived from an EMBL/GenBank/DDBJ whole genome shotgun (WGS) entry which is preliminary data.</text>
</comment>
<dbReference type="EMBL" id="MVGT01000186">
    <property type="protein sequence ID" value="OVA19466.1"/>
    <property type="molecule type" value="Genomic_DNA"/>
</dbReference>
<proteinExistence type="predicted"/>
<sequence length="98" mass="10908">MKREYQGDKNAVSAMNLVINYVPASSEALQELLSAIHSRLADAVASLIDILAFPILEQLALDELLSGMFCLMSQCHRGMQLKSLFYLGIVLFYITKVI</sequence>
<organism evidence="1 2">
    <name type="scientific">Macleaya cordata</name>
    <name type="common">Five-seeded plume-poppy</name>
    <name type="synonym">Bocconia cordata</name>
    <dbReference type="NCBI Taxonomy" id="56857"/>
    <lineage>
        <taxon>Eukaryota</taxon>
        <taxon>Viridiplantae</taxon>
        <taxon>Streptophyta</taxon>
        <taxon>Embryophyta</taxon>
        <taxon>Tracheophyta</taxon>
        <taxon>Spermatophyta</taxon>
        <taxon>Magnoliopsida</taxon>
        <taxon>Ranunculales</taxon>
        <taxon>Papaveraceae</taxon>
        <taxon>Papaveroideae</taxon>
        <taxon>Macleaya</taxon>
    </lineage>
</organism>
<evidence type="ECO:0000313" key="2">
    <source>
        <dbReference type="Proteomes" id="UP000195402"/>
    </source>
</evidence>
<evidence type="ECO:0000313" key="1">
    <source>
        <dbReference type="EMBL" id="OVA19466.1"/>
    </source>
</evidence>
<reference evidence="1 2" key="1">
    <citation type="journal article" date="2017" name="Mol. Plant">
        <title>The Genome of Medicinal Plant Macleaya cordata Provides New Insights into Benzylisoquinoline Alkaloids Metabolism.</title>
        <authorList>
            <person name="Liu X."/>
            <person name="Liu Y."/>
            <person name="Huang P."/>
            <person name="Ma Y."/>
            <person name="Qing Z."/>
            <person name="Tang Q."/>
            <person name="Cao H."/>
            <person name="Cheng P."/>
            <person name="Zheng Y."/>
            <person name="Yuan Z."/>
            <person name="Zhou Y."/>
            <person name="Liu J."/>
            <person name="Tang Z."/>
            <person name="Zhuo Y."/>
            <person name="Zhang Y."/>
            <person name="Yu L."/>
            <person name="Huang J."/>
            <person name="Yang P."/>
            <person name="Peng Q."/>
            <person name="Zhang J."/>
            <person name="Jiang W."/>
            <person name="Zhang Z."/>
            <person name="Lin K."/>
            <person name="Ro D.K."/>
            <person name="Chen X."/>
            <person name="Xiong X."/>
            <person name="Shang Y."/>
            <person name="Huang S."/>
            <person name="Zeng J."/>
        </authorList>
    </citation>
    <scope>NUCLEOTIDE SEQUENCE [LARGE SCALE GENOMIC DNA]</scope>
    <source>
        <strain evidence="2">cv. BLH2017</strain>
        <tissue evidence="1">Root</tissue>
    </source>
</reference>
<dbReference type="OrthoDB" id="429427at2759"/>
<name>A0A200R9V9_MACCD</name>
<dbReference type="STRING" id="56857.A0A200R9V9"/>
<protein>
    <submittedName>
        <fullName evidence="1">Uncharacterized protein</fullName>
    </submittedName>
</protein>
<accession>A0A200R9V9</accession>
<dbReference type="InParanoid" id="A0A200R9V9"/>
<gene>
    <name evidence="1" type="ORF">BVC80_9057g42</name>
</gene>
<dbReference type="Proteomes" id="UP000195402">
    <property type="component" value="Unassembled WGS sequence"/>
</dbReference>
<dbReference type="AlphaFoldDB" id="A0A200R9V9"/>